<reference evidence="2" key="1">
    <citation type="journal article" date="2019" name="Int. J. Syst. Evol. Microbiol.">
        <title>The Global Catalogue of Microorganisms (GCM) 10K type strain sequencing project: providing services to taxonomists for standard genome sequencing and annotation.</title>
        <authorList>
            <consortium name="The Broad Institute Genomics Platform"/>
            <consortium name="The Broad Institute Genome Sequencing Center for Infectious Disease"/>
            <person name="Wu L."/>
            <person name="Ma J."/>
        </authorList>
    </citation>
    <scope>NUCLEOTIDE SEQUENCE [LARGE SCALE GENOMIC DNA]</scope>
    <source>
        <strain evidence="2">JCM 11574</strain>
    </source>
</reference>
<protein>
    <submittedName>
        <fullName evidence="1">Uncharacterized protein</fullName>
    </submittedName>
</protein>
<sequence>MIIAETTLTPETGAYGYLLTLGEDCPWPPEWPYGWRCGPIGTDTAHILTDTDTGTITITLQIHDEPPPPWTDPAWGSAEEMSLRATEGAPVIHILGSGDFEEAEPEDGPLQLPVDHLPASVRMRLYCHTPDPEPGVGDRGERHLIQLWAAARQPPVHPRLTESHLTQRRAYKEDFDQSAAAWQQ</sequence>
<evidence type="ECO:0000313" key="1">
    <source>
        <dbReference type="EMBL" id="GAA3131432.1"/>
    </source>
</evidence>
<proteinExistence type="predicted"/>
<organism evidence="1 2">
    <name type="scientific">Streptomyces rameus</name>
    <dbReference type="NCBI Taxonomy" id="68261"/>
    <lineage>
        <taxon>Bacteria</taxon>
        <taxon>Bacillati</taxon>
        <taxon>Actinomycetota</taxon>
        <taxon>Actinomycetes</taxon>
        <taxon>Kitasatosporales</taxon>
        <taxon>Streptomycetaceae</taxon>
        <taxon>Streptomyces</taxon>
    </lineage>
</organism>
<dbReference type="EMBL" id="BAAAVM010000019">
    <property type="protein sequence ID" value="GAA3131432.1"/>
    <property type="molecule type" value="Genomic_DNA"/>
</dbReference>
<name>A0ABP6MZB9_9ACTN</name>
<accession>A0ABP6MZB9</accession>
<dbReference type="RefSeq" id="WP_345048401.1">
    <property type="nucleotide sequence ID" value="NZ_BAAAVM010000019.1"/>
</dbReference>
<comment type="caution">
    <text evidence="1">The sequence shown here is derived from an EMBL/GenBank/DDBJ whole genome shotgun (WGS) entry which is preliminary data.</text>
</comment>
<keyword evidence="2" id="KW-1185">Reference proteome</keyword>
<gene>
    <name evidence="1" type="ORF">GCM10010521_16760</name>
</gene>
<dbReference type="Proteomes" id="UP001500893">
    <property type="component" value="Unassembled WGS sequence"/>
</dbReference>
<evidence type="ECO:0000313" key="2">
    <source>
        <dbReference type="Proteomes" id="UP001500893"/>
    </source>
</evidence>